<dbReference type="AlphaFoldDB" id="A0A0A1DRG3"/>
<proteinExistence type="predicted"/>
<evidence type="ECO:0000256" key="2">
    <source>
        <dbReference type="ARBA" id="ARBA00022692"/>
    </source>
</evidence>
<dbReference type="GO" id="GO:0140359">
    <property type="term" value="F:ABC-type transporter activity"/>
    <property type="evidence" value="ECO:0007669"/>
    <property type="project" value="InterPro"/>
</dbReference>
<organism evidence="5 6">
    <name type="scientific">Nocardioides simplex</name>
    <name type="common">Arthrobacter simplex</name>
    <dbReference type="NCBI Taxonomy" id="2045"/>
    <lineage>
        <taxon>Bacteria</taxon>
        <taxon>Bacillati</taxon>
        <taxon>Actinomycetota</taxon>
        <taxon>Actinomycetes</taxon>
        <taxon>Propionibacteriales</taxon>
        <taxon>Nocardioidaceae</taxon>
        <taxon>Pimelobacter</taxon>
    </lineage>
</organism>
<keyword evidence="3" id="KW-1133">Transmembrane helix</keyword>
<dbReference type="STRING" id="2045.KR76_14415"/>
<dbReference type="EMBL" id="CP009896">
    <property type="protein sequence ID" value="AIY19944.2"/>
    <property type="molecule type" value="Genomic_DNA"/>
</dbReference>
<reference evidence="5 6" key="1">
    <citation type="journal article" date="2015" name="Genome Announc.">
        <title>Complete Genome Sequence of Steroid-Transforming Nocardioides simplex VKM Ac-2033D.</title>
        <authorList>
            <person name="Shtratnikova V.Y."/>
            <person name="Schelkunov M.I."/>
            <person name="Pekov Y.A."/>
            <person name="Fokina V.V."/>
            <person name="Logacheva M.D."/>
            <person name="Sokolov S.L."/>
            <person name="Bragin E.Y."/>
            <person name="Ashapkin V.V."/>
            <person name="Donova M.V."/>
        </authorList>
    </citation>
    <scope>NUCLEOTIDE SEQUENCE [LARGE SCALE GENOMIC DNA]</scope>
    <source>
        <strain evidence="5 6">VKM Ac-2033D</strain>
    </source>
</reference>
<dbReference type="eggNOG" id="COG1668">
    <property type="taxonomic scope" value="Bacteria"/>
</dbReference>
<evidence type="ECO:0000313" key="5">
    <source>
        <dbReference type="EMBL" id="AIY19944.2"/>
    </source>
</evidence>
<protein>
    <submittedName>
        <fullName evidence="5">Integral membrane protein</fullName>
    </submittedName>
</protein>
<dbReference type="HOGENOM" id="CLU_039483_1_1_11"/>
<keyword evidence="2" id="KW-0812">Transmembrane</keyword>
<dbReference type="GO" id="GO:0016020">
    <property type="term" value="C:membrane"/>
    <property type="evidence" value="ECO:0007669"/>
    <property type="project" value="UniProtKB-SubCell"/>
</dbReference>
<dbReference type="InterPro" id="IPR013525">
    <property type="entry name" value="ABC2_TM"/>
</dbReference>
<evidence type="ECO:0000256" key="1">
    <source>
        <dbReference type="ARBA" id="ARBA00004141"/>
    </source>
</evidence>
<dbReference type="KEGG" id="psim:KR76_14415"/>
<name>A0A0A1DRG3_NOCSI</name>
<evidence type="ECO:0000256" key="4">
    <source>
        <dbReference type="ARBA" id="ARBA00023136"/>
    </source>
</evidence>
<sequence length="262" mass="27755">MSTLPVVPRISVPRTLRLARWNAVLLTRNRLALTYAAALPLLPLALLLGGDRGDEALGAATIATTLTMALVFPVFYNVLSQFVTRRDELVLKRLRTGEARDAELLTALVLPGAVIAVVVALAAIPVAAAFGQDLPRNPLLYVVGVLACIALYAAFAFWTAAWTRNAEAAQLTSLPVILLAVGGQLSLALPEAAQRWAELTPGAALTGLVRVTWFGLDDGRTTSSLDLAATWGAAAPHLAVLVAWTVAAFALAARSLHWEPRV</sequence>
<dbReference type="Pfam" id="PF12698">
    <property type="entry name" value="ABC2_membrane_3"/>
    <property type="match status" value="1"/>
</dbReference>
<dbReference type="GeneID" id="96610054"/>
<comment type="subcellular location">
    <subcellularLocation>
        <location evidence="1">Membrane</location>
        <topology evidence="1">Multi-pass membrane protein</topology>
    </subcellularLocation>
</comment>
<evidence type="ECO:0000256" key="3">
    <source>
        <dbReference type="ARBA" id="ARBA00022989"/>
    </source>
</evidence>
<gene>
    <name evidence="5" type="ORF">KR76_14415</name>
</gene>
<dbReference type="OrthoDB" id="3214063at2"/>
<keyword evidence="4" id="KW-0472">Membrane</keyword>
<dbReference type="Proteomes" id="UP000030300">
    <property type="component" value="Chromosome"/>
</dbReference>
<keyword evidence="6" id="KW-1185">Reference proteome</keyword>
<dbReference type="RefSeq" id="WP_052138686.1">
    <property type="nucleotide sequence ID" value="NZ_BJMC01000009.1"/>
</dbReference>
<evidence type="ECO:0000313" key="6">
    <source>
        <dbReference type="Proteomes" id="UP000030300"/>
    </source>
</evidence>
<accession>A0A0A1DRG3</accession>